<reference evidence="1 2" key="1">
    <citation type="submission" date="2024-09" db="EMBL/GenBank/DDBJ databases">
        <authorList>
            <person name="Sun Q."/>
            <person name="Mori K."/>
        </authorList>
    </citation>
    <scope>NUCLEOTIDE SEQUENCE [LARGE SCALE GENOMIC DNA]</scope>
    <source>
        <strain evidence="1 2">CCM 8677</strain>
    </source>
</reference>
<evidence type="ECO:0000313" key="2">
    <source>
        <dbReference type="Proteomes" id="UP001589844"/>
    </source>
</evidence>
<protein>
    <submittedName>
        <fullName evidence="1">Uncharacterized protein</fullName>
    </submittedName>
</protein>
<evidence type="ECO:0000313" key="1">
    <source>
        <dbReference type="EMBL" id="MFC0350227.1"/>
    </source>
</evidence>
<proteinExistence type="predicted"/>
<dbReference type="Proteomes" id="UP001589844">
    <property type="component" value="Unassembled WGS sequence"/>
</dbReference>
<name>A0ABV6IEK4_9BURK</name>
<sequence>MHSLSKRLQKIIKLRHGKTDLQTRSRFSVVLSLMIFFSHAQTQAQAQEPSLGRLFSTPAERANLDRLRLQNKLGEVATETVTTPATEIPPQEFTHNGFVKRSNGMETTWINQQVNLSQKNLPNIKVRQQLSKAPTVTVLLPSGKRQELKVGQSFDATTGKIREVYEAAPPRPLKKTEDKP</sequence>
<accession>A0ABV6IEK4</accession>
<comment type="caution">
    <text evidence="1">The sequence shown here is derived from an EMBL/GenBank/DDBJ whole genome shotgun (WGS) entry which is preliminary data.</text>
</comment>
<dbReference type="EMBL" id="JBHLXJ010000009">
    <property type="protein sequence ID" value="MFC0350227.1"/>
    <property type="molecule type" value="Genomic_DNA"/>
</dbReference>
<organism evidence="1 2">
    <name type="scientific">Undibacterium danionis</name>
    <dbReference type="NCBI Taxonomy" id="1812100"/>
    <lineage>
        <taxon>Bacteria</taxon>
        <taxon>Pseudomonadati</taxon>
        <taxon>Pseudomonadota</taxon>
        <taxon>Betaproteobacteria</taxon>
        <taxon>Burkholderiales</taxon>
        <taxon>Oxalobacteraceae</taxon>
        <taxon>Undibacterium</taxon>
    </lineage>
</organism>
<dbReference type="RefSeq" id="WP_390212274.1">
    <property type="nucleotide sequence ID" value="NZ_JBHLXJ010000009.1"/>
</dbReference>
<gene>
    <name evidence="1" type="ORF">ACFFJH_10455</name>
</gene>
<keyword evidence="2" id="KW-1185">Reference proteome</keyword>